<dbReference type="Proteomes" id="UP001597389">
    <property type="component" value="Unassembled WGS sequence"/>
</dbReference>
<name>A0ABW4Z8K9_9BACT</name>
<feature type="domain" description="Helicase ATP-binding" evidence="2">
    <location>
        <begin position="368"/>
        <end position="525"/>
    </location>
</feature>
<dbReference type="GO" id="GO:0004386">
    <property type="term" value="F:helicase activity"/>
    <property type="evidence" value="ECO:0007669"/>
    <property type="project" value="UniProtKB-KW"/>
</dbReference>
<dbReference type="Pfam" id="PF04851">
    <property type="entry name" value="ResIII"/>
    <property type="match status" value="1"/>
</dbReference>
<keyword evidence="4" id="KW-1185">Reference proteome</keyword>
<dbReference type="Gene3D" id="3.90.1570.30">
    <property type="match status" value="1"/>
</dbReference>
<keyword evidence="3" id="KW-0378">Hydrolase</keyword>
<keyword evidence="3" id="KW-0347">Helicase</keyword>
<evidence type="ECO:0000256" key="1">
    <source>
        <dbReference type="SAM" id="Coils"/>
    </source>
</evidence>
<dbReference type="InterPro" id="IPR027417">
    <property type="entry name" value="P-loop_NTPase"/>
</dbReference>
<dbReference type="EMBL" id="JBHUJB010000022">
    <property type="protein sequence ID" value="MFD2158325.1"/>
    <property type="molecule type" value="Genomic_DNA"/>
</dbReference>
<reference evidence="4" key="1">
    <citation type="journal article" date="2019" name="Int. J. Syst. Evol. Microbiol.">
        <title>The Global Catalogue of Microorganisms (GCM) 10K type strain sequencing project: providing services to taxonomists for standard genome sequencing and annotation.</title>
        <authorList>
            <consortium name="The Broad Institute Genomics Platform"/>
            <consortium name="The Broad Institute Genome Sequencing Center for Infectious Disease"/>
            <person name="Wu L."/>
            <person name="Ma J."/>
        </authorList>
    </citation>
    <scope>NUCLEOTIDE SEQUENCE [LARGE SCALE GENOMIC DNA]</scope>
    <source>
        <strain evidence="4">CCUG 57942</strain>
    </source>
</reference>
<organism evidence="3 4">
    <name type="scientific">Rubritalea tangerina</name>
    <dbReference type="NCBI Taxonomy" id="430798"/>
    <lineage>
        <taxon>Bacteria</taxon>
        <taxon>Pseudomonadati</taxon>
        <taxon>Verrucomicrobiota</taxon>
        <taxon>Verrucomicrobiia</taxon>
        <taxon>Verrucomicrobiales</taxon>
        <taxon>Rubritaleaceae</taxon>
        <taxon>Rubritalea</taxon>
    </lineage>
</organism>
<evidence type="ECO:0000313" key="4">
    <source>
        <dbReference type="Proteomes" id="UP001597389"/>
    </source>
</evidence>
<dbReference type="PROSITE" id="PS51192">
    <property type="entry name" value="HELICASE_ATP_BIND_1"/>
    <property type="match status" value="1"/>
</dbReference>
<dbReference type="InterPro" id="IPR001650">
    <property type="entry name" value="Helicase_C-like"/>
</dbReference>
<dbReference type="PANTHER" id="PTHR47396:SF1">
    <property type="entry name" value="ATP-DEPENDENT HELICASE IRC3-RELATED"/>
    <property type="match status" value="1"/>
</dbReference>
<dbReference type="RefSeq" id="WP_377086543.1">
    <property type="nucleotide sequence ID" value="NZ_JBHSJL010000014.1"/>
</dbReference>
<dbReference type="CDD" id="cd18799">
    <property type="entry name" value="SF2_C_EcoAI-like"/>
    <property type="match status" value="1"/>
</dbReference>
<evidence type="ECO:0000313" key="3">
    <source>
        <dbReference type="EMBL" id="MFD2158325.1"/>
    </source>
</evidence>
<gene>
    <name evidence="3" type="ORF">ACFSW8_05395</name>
</gene>
<dbReference type="Pfam" id="PF08463">
    <property type="entry name" value="EcoEI_R_C"/>
    <property type="match status" value="1"/>
</dbReference>
<dbReference type="InterPro" id="IPR006935">
    <property type="entry name" value="Helicase/UvrB_N"/>
</dbReference>
<dbReference type="SMART" id="SM00487">
    <property type="entry name" value="DEXDc"/>
    <property type="match status" value="1"/>
</dbReference>
<dbReference type="Pfam" id="PF04313">
    <property type="entry name" value="HSDR_N"/>
    <property type="match status" value="1"/>
</dbReference>
<dbReference type="InterPro" id="IPR025285">
    <property type="entry name" value="DUF4145"/>
</dbReference>
<dbReference type="InterPro" id="IPR007409">
    <property type="entry name" value="Restrct_endonuc_type1_HsdR_N"/>
</dbReference>
<protein>
    <submittedName>
        <fullName evidence="3">DEAD/DEAH box helicase family protein</fullName>
    </submittedName>
</protein>
<sequence length="1130" mass="128076">MSQPSNFDFLKSEFPDFAKAAMLAERAVYPDPHGACFHCRRALEIVVHWLYKVDNSLSQPYDNTLGSLLHEPSFQNLLPETVFQKARLLQKTGNQAVHGNKPVYQITAQQMVSELHHILYWVARTYTRLGAAKLHGITFDTKLIPFPKSTANPADKTKLKEQEAALNKHAKDLAKKEAEIAEKDAELEALKLQIAEAKQANETVPDSHDYSEAETRKYIIDAELQRSGWDLEAENVIEYQVTGMPNNKGVGFVDYVLWGQDGKPLAVVEAKRTTTDPKVGQQQAKLYADCLGLMHGQRPLIFYTNGYSTWLWDDLAYPPRKVSGFYKRDELERLINRRGSLKELRTDDINEEIAGRYYQKRAIVSIGEVLSSKRRKSLLVMATGTGKTRTSIALVDLLQRSNWAKNVLFLADRISLVNQATGAFKTHLPEATPVNLVTEKDKQGRVYTCTYPTMMGLIDSLKCGEARFSPGHFDLIVIDEAHRSIYKKYQAIFEYFDCLLVGLTATPREEVDKNTYELFDLEPGVPTDAYELEQAVSDGFLVPPKAKIIDMKFPREGITYDELDEDEKEEWESLDWGNGEASTTPSHVNASAVNKWLFNIDTADKVLQELMKNGHKVEGGDRLAKTIIFARNHKHAEFIEERFNHHYPDLKGHFARIIDNYSKYPQSLIDDFSIAEKDPHIAISVDMLETGIDVPEVCNLVFFKPVYSKIKFWQMIGRGTRLCPNLYGNGHDKQDFRVFDFCGNFDFFRESPEGLVAGSGESLSSRLFRNRVAFIEAAQDSENAAQSQTLQNIRNTLQQQVTSMHMDNFQVRLKRELLEPLQSKDFWNQQKLPSADLLTLSDEIAQLPDTLEAEKLEAKQFDATMLTMQLALITVQASRFEGKRKVLIEIASKLEEKNNIPAVREQLALLQAMQEVEFWEGITLDMLEDVRLKLRDIVYLIDKSAQATLYTNFEDEVLTVREDSVIDIPVMTGAQYEKKVRASLQQNLDRIEIKKLREGKPLTPQDVEQLQNMLVQLGDTAGSQLLDEMLVRNEAPNLLLFIRSCVGMSREAALKHFSSYLDSQSFSSTQIRFVELIVSQLTANGVVSAAALYEMPFTSIHAEGPDAVFPNANVLDGIFEKIDELNQVAG</sequence>
<comment type="caution">
    <text evidence="3">The sequence shown here is derived from an EMBL/GenBank/DDBJ whole genome shotgun (WGS) entry which is preliminary data.</text>
</comment>
<feature type="coiled-coil region" evidence="1">
    <location>
        <begin position="156"/>
        <end position="200"/>
    </location>
</feature>
<evidence type="ECO:0000259" key="2">
    <source>
        <dbReference type="PROSITE" id="PS51192"/>
    </source>
</evidence>
<dbReference type="PANTHER" id="PTHR47396">
    <property type="entry name" value="TYPE I RESTRICTION ENZYME ECOKI R PROTEIN"/>
    <property type="match status" value="1"/>
</dbReference>
<accession>A0ABW4Z8K9</accession>
<dbReference type="InterPro" id="IPR013670">
    <property type="entry name" value="EcoEI_R_C_dom"/>
</dbReference>
<keyword evidence="3" id="KW-0067">ATP-binding</keyword>
<dbReference type="InterPro" id="IPR050742">
    <property type="entry name" value="Helicase_Restrict-Modif_Enz"/>
</dbReference>
<dbReference type="CDD" id="cd18032">
    <property type="entry name" value="DEXHc_RE_I_III_res"/>
    <property type="match status" value="1"/>
</dbReference>
<dbReference type="InterPro" id="IPR014001">
    <property type="entry name" value="Helicase_ATP-bd"/>
</dbReference>
<proteinExistence type="predicted"/>
<dbReference type="SUPFAM" id="SSF52540">
    <property type="entry name" value="P-loop containing nucleoside triphosphate hydrolases"/>
    <property type="match status" value="2"/>
</dbReference>
<keyword evidence="1" id="KW-0175">Coiled coil</keyword>
<dbReference type="Pfam" id="PF13643">
    <property type="entry name" value="DUF4145"/>
    <property type="match status" value="1"/>
</dbReference>
<keyword evidence="3" id="KW-0547">Nucleotide-binding</keyword>
<dbReference type="Pfam" id="PF00271">
    <property type="entry name" value="Helicase_C"/>
    <property type="match status" value="1"/>
</dbReference>
<dbReference type="Gene3D" id="3.40.50.300">
    <property type="entry name" value="P-loop containing nucleotide triphosphate hydrolases"/>
    <property type="match status" value="2"/>
</dbReference>